<proteinExistence type="inferred from homology"/>
<evidence type="ECO:0000256" key="6">
    <source>
        <dbReference type="SAM" id="MobiDB-lite"/>
    </source>
</evidence>
<dbReference type="SUPFAM" id="SSF88659">
    <property type="entry name" value="Sigma3 and sigma4 domains of RNA polymerase sigma factors"/>
    <property type="match status" value="2"/>
</dbReference>
<dbReference type="Gene3D" id="1.10.601.10">
    <property type="entry name" value="RNA Polymerase Primary Sigma Factor"/>
    <property type="match status" value="1"/>
</dbReference>
<evidence type="ECO:0000256" key="5">
    <source>
        <dbReference type="RuleBase" id="RU362124"/>
    </source>
</evidence>
<dbReference type="GO" id="GO:0006352">
    <property type="term" value="P:DNA-templated transcription initiation"/>
    <property type="evidence" value="ECO:0007669"/>
    <property type="project" value="InterPro"/>
</dbReference>
<dbReference type="CDD" id="cd06171">
    <property type="entry name" value="Sigma70_r4"/>
    <property type="match status" value="1"/>
</dbReference>
<dbReference type="GO" id="GO:0016987">
    <property type="term" value="F:sigma factor activity"/>
    <property type="evidence" value="ECO:0007669"/>
    <property type="project" value="UniProtKB-KW"/>
</dbReference>
<comment type="function">
    <text evidence="5">Sigma factors are initiation factors that promote the attachment of RNA polymerase to specific initiation sites and are then released.</text>
</comment>
<keyword evidence="2 5" id="KW-0731">Sigma factor</keyword>
<evidence type="ECO:0000256" key="4">
    <source>
        <dbReference type="ARBA" id="ARBA00023163"/>
    </source>
</evidence>
<evidence type="ECO:0000313" key="10">
    <source>
        <dbReference type="Proteomes" id="UP000009374"/>
    </source>
</evidence>
<feature type="domain" description="RNA polymerase sigma-70" evidence="7">
    <location>
        <begin position="90"/>
        <end position="103"/>
    </location>
</feature>
<dbReference type="PANTHER" id="PTHR30603:SF47">
    <property type="entry name" value="RNA POLYMERASE SIGMA FACTOR SIGD, CHLOROPLASTIC"/>
    <property type="match status" value="1"/>
</dbReference>
<name>C6HZX6_9BACT</name>
<dbReference type="NCBIfam" id="TIGR02937">
    <property type="entry name" value="sigma70-ECF"/>
    <property type="match status" value="1"/>
</dbReference>
<evidence type="ECO:0000256" key="2">
    <source>
        <dbReference type="ARBA" id="ARBA00023082"/>
    </source>
</evidence>
<evidence type="ECO:0000256" key="1">
    <source>
        <dbReference type="ARBA" id="ARBA00023015"/>
    </source>
</evidence>
<dbReference type="GO" id="GO:0003677">
    <property type="term" value="F:DNA binding"/>
    <property type="evidence" value="ECO:0007669"/>
    <property type="project" value="UniProtKB-KW"/>
</dbReference>
<evidence type="ECO:0000313" key="9">
    <source>
        <dbReference type="EMBL" id="EES51914.1"/>
    </source>
</evidence>
<dbReference type="Pfam" id="PF00140">
    <property type="entry name" value="Sigma70_r1_2"/>
    <property type="match status" value="1"/>
</dbReference>
<evidence type="ECO:0000259" key="8">
    <source>
        <dbReference type="PROSITE" id="PS00716"/>
    </source>
</evidence>
<dbReference type="InterPro" id="IPR007627">
    <property type="entry name" value="RNA_pol_sigma70_r2"/>
</dbReference>
<dbReference type="SUPFAM" id="SSF88946">
    <property type="entry name" value="Sigma2 domain of RNA polymerase sigma factors"/>
    <property type="match status" value="1"/>
</dbReference>
<keyword evidence="1 5" id="KW-0805">Transcription regulation</keyword>
<comment type="similarity">
    <text evidence="5">Belongs to the sigma-70 factor family.</text>
</comment>
<dbReference type="InterPro" id="IPR013325">
    <property type="entry name" value="RNA_pol_sigma_r2"/>
</dbReference>
<dbReference type="InterPro" id="IPR036388">
    <property type="entry name" value="WH-like_DNA-bd_sf"/>
</dbReference>
<gene>
    <name evidence="9" type="ORF">UBAL3_95450134</name>
</gene>
<dbReference type="PRINTS" id="PR00046">
    <property type="entry name" value="SIGMA70FCT"/>
</dbReference>
<protein>
    <recommendedName>
        <fullName evidence="5">RNA polymerase sigma factor</fullName>
    </recommendedName>
</protein>
<dbReference type="PANTHER" id="PTHR30603">
    <property type="entry name" value="RNA POLYMERASE SIGMA FACTOR RPO"/>
    <property type="match status" value="1"/>
</dbReference>
<dbReference type="Pfam" id="PF04539">
    <property type="entry name" value="Sigma70_r3"/>
    <property type="match status" value="1"/>
</dbReference>
<feature type="domain" description="RNA polymerase sigma-70" evidence="8">
    <location>
        <begin position="258"/>
        <end position="284"/>
    </location>
</feature>
<dbReference type="AlphaFoldDB" id="C6HZX6"/>
<dbReference type="Gene3D" id="1.10.10.10">
    <property type="entry name" value="Winged helix-like DNA-binding domain superfamily/Winged helix DNA-binding domain"/>
    <property type="match status" value="2"/>
</dbReference>
<keyword evidence="4 5" id="KW-0804">Transcription</keyword>
<feature type="compositionally biased region" description="Acidic residues" evidence="6">
    <location>
        <begin position="1"/>
        <end position="11"/>
    </location>
</feature>
<dbReference type="InterPro" id="IPR007624">
    <property type="entry name" value="RNA_pol_sigma70_r3"/>
</dbReference>
<dbReference type="InterPro" id="IPR050239">
    <property type="entry name" value="Sigma-70_RNA_pol_init_factors"/>
</dbReference>
<keyword evidence="10" id="KW-1185">Reference proteome</keyword>
<dbReference type="Pfam" id="PF04545">
    <property type="entry name" value="Sigma70_r4"/>
    <property type="match status" value="1"/>
</dbReference>
<dbReference type="PROSITE" id="PS00716">
    <property type="entry name" value="SIGMA70_2"/>
    <property type="match status" value="1"/>
</dbReference>
<feature type="region of interest" description="Disordered" evidence="6">
    <location>
        <begin position="1"/>
        <end position="21"/>
    </location>
</feature>
<reference evidence="9 10" key="1">
    <citation type="journal article" date="2009" name="Appl. Environ. Microbiol.">
        <title>Community genomic and proteomic analyses of chemoautotrophic iron-oxidizing "Leptospirillum rubarum" (Group II) and "Leptospirillum ferrodiazotrophum" (Group III) bacteria in acid mine drainage biofilms.</title>
        <authorList>
            <person name="Goltsman D.S."/>
            <person name="Denef V.J."/>
            <person name="Singer S.W."/>
            <person name="VerBerkmoes N.C."/>
            <person name="Lefsrud M."/>
            <person name="Mueller R.S."/>
            <person name="Dick G.J."/>
            <person name="Sun C.L."/>
            <person name="Wheeler K.E."/>
            <person name="Zemla A."/>
            <person name="Baker B.J."/>
            <person name="Hauser L."/>
            <person name="Land M."/>
            <person name="Shah M.B."/>
            <person name="Thelen M.P."/>
            <person name="Hettich R.L."/>
            <person name="Banfield J.F."/>
        </authorList>
    </citation>
    <scope>NUCLEOTIDE SEQUENCE [LARGE SCALE GENOMIC DNA]</scope>
</reference>
<dbReference type="PIRSF" id="PIRSF000770">
    <property type="entry name" value="RNA_pol_sigma-SigE/K"/>
    <property type="match status" value="1"/>
</dbReference>
<keyword evidence="3 5" id="KW-0238">DNA-binding</keyword>
<dbReference type="InterPro" id="IPR000943">
    <property type="entry name" value="RNA_pol_sigma70"/>
</dbReference>
<dbReference type="Pfam" id="PF04542">
    <property type="entry name" value="Sigma70_r2"/>
    <property type="match status" value="1"/>
</dbReference>
<organism evidence="9 10">
    <name type="scientific">Leptospirillum ferrodiazotrophum</name>
    <dbReference type="NCBI Taxonomy" id="412449"/>
    <lineage>
        <taxon>Bacteria</taxon>
        <taxon>Pseudomonadati</taxon>
        <taxon>Nitrospirota</taxon>
        <taxon>Nitrospiria</taxon>
        <taxon>Nitrospirales</taxon>
        <taxon>Nitrospiraceae</taxon>
        <taxon>Leptospirillum</taxon>
    </lineage>
</organism>
<dbReference type="Proteomes" id="UP000009374">
    <property type="component" value="Unassembled WGS sequence"/>
</dbReference>
<dbReference type="InterPro" id="IPR007630">
    <property type="entry name" value="RNA_pol_sigma70_r4"/>
</dbReference>
<dbReference type="InterPro" id="IPR013324">
    <property type="entry name" value="RNA_pol_sigma_r3/r4-like"/>
</dbReference>
<accession>C6HZX6</accession>
<dbReference type="InterPro" id="IPR009042">
    <property type="entry name" value="RNA_pol_sigma70_r1_2"/>
</dbReference>
<dbReference type="InterPro" id="IPR014284">
    <property type="entry name" value="RNA_pol_sigma-70_dom"/>
</dbReference>
<evidence type="ECO:0000259" key="7">
    <source>
        <dbReference type="PROSITE" id="PS00715"/>
    </source>
</evidence>
<sequence length="307" mass="34360">MIETFSDDPGEIEPPVDVPSEGVSGDIGSLALYLRTLRDYPLLSASEEVDLARRIATGDAEARERMILSNLRLVVMIAKRYAGRGLPFPDLIEEGNLGLMKAVDRYDPEKGFRFSTYASWWIRQSIERAVINLGHMIRLPVHMREKVNRYLAAVEQMVSTGREPDPSEAARKAGLTVEEFESLYPLIAATISLDAPVGEQDENTLKDVLGDPEADSPLEVVSRREEGRELEAALSVLRPRERDILFLRFGLSGEDPKTLDEIGRRLGITRERVRQIEAVALSKMRAYIDDARPFASHHSPLPPPSSR</sequence>
<dbReference type="PROSITE" id="PS00715">
    <property type="entry name" value="SIGMA70_1"/>
    <property type="match status" value="1"/>
</dbReference>
<dbReference type="EMBL" id="GG693884">
    <property type="protein sequence ID" value="EES51914.1"/>
    <property type="molecule type" value="Genomic_DNA"/>
</dbReference>
<evidence type="ECO:0000256" key="3">
    <source>
        <dbReference type="ARBA" id="ARBA00023125"/>
    </source>
</evidence>